<evidence type="ECO:0000313" key="9">
    <source>
        <dbReference type="Proteomes" id="UP000887566"/>
    </source>
</evidence>
<dbReference type="InterPro" id="IPR047762">
    <property type="entry name" value="EHMT_CRR"/>
</dbReference>
<evidence type="ECO:0000256" key="5">
    <source>
        <dbReference type="PROSITE-ProRule" id="PRU00023"/>
    </source>
</evidence>
<evidence type="ECO:0000256" key="6">
    <source>
        <dbReference type="SAM" id="MobiDB-lite"/>
    </source>
</evidence>
<keyword evidence="5" id="KW-0040">ANK repeat</keyword>
<dbReference type="InterPro" id="IPR002110">
    <property type="entry name" value="Ankyrin_rpt"/>
</dbReference>
<dbReference type="InterPro" id="IPR046341">
    <property type="entry name" value="SET_dom_sf"/>
</dbReference>
<dbReference type="PROSITE" id="PS50280">
    <property type="entry name" value="SET"/>
    <property type="match status" value="1"/>
</dbReference>
<dbReference type="GO" id="GO:0002039">
    <property type="term" value="F:p53 binding"/>
    <property type="evidence" value="ECO:0007669"/>
    <property type="project" value="InterPro"/>
</dbReference>
<dbReference type="SMART" id="SM00317">
    <property type="entry name" value="SET"/>
    <property type="match status" value="1"/>
</dbReference>
<dbReference type="InterPro" id="IPR043550">
    <property type="entry name" value="EHMT1/EHMT2"/>
</dbReference>
<dbReference type="Gene3D" id="1.25.40.20">
    <property type="entry name" value="Ankyrin repeat-containing domain"/>
    <property type="match status" value="2"/>
</dbReference>
<dbReference type="Pfam" id="PF12796">
    <property type="entry name" value="Ank_2"/>
    <property type="match status" value="2"/>
</dbReference>
<keyword evidence="3" id="KW-0808">Transferase</keyword>
<dbReference type="InterPro" id="IPR007728">
    <property type="entry name" value="Pre-SET_dom"/>
</dbReference>
<dbReference type="Proteomes" id="UP000887566">
    <property type="component" value="Unplaced"/>
</dbReference>
<dbReference type="PROSITE" id="PS50867">
    <property type="entry name" value="PRE_SET"/>
    <property type="match status" value="1"/>
</dbReference>
<feature type="region of interest" description="Disordered" evidence="6">
    <location>
        <begin position="170"/>
        <end position="197"/>
    </location>
</feature>
<evidence type="ECO:0000256" key="4">
    <source>
        <dbReference type="ARBA" id="ARBA00022691"/>
    </source>
</evidence>
<dbReference type="Pfam" id="PF00023">
    <property type="entry name" value="Ank"/>
    <property type="match status" value="1"/>
</dbReference>
<dbReference type="InterPro" id="IPR036770">
    <property type="entry name" value="Ankyrin_rpt-contain_sf"/>
</dbReference>
<reference evidence="10" key="1">
    <citation type="submission" date="2022-11" db="UniProtKB">
        <authorList>
            <consortium name="WormBaseParasite"/>
        </authorList>
    </citation>
    <scope>IDENTIFICATION</scope>
</reference>
<dbReference type="AlphaFoldDB" id="A0A914UPN5"/>
<feature type="compositionally biased region" description="Polar residues" evidence="6">
    <location>
        <begin position="132"/>
        <end position="144"/>
    </location>
</feature>
<evidence type="ECO:0000256" key="3">
    <source>
        <dbReference type="ARBA" id="ARBA00022603"/>
    </source>
</evidence>
<feature type="repeat" description="ANK" evidence="5">
    <location>
        <begin position="610"/>
        <end position="642"/>
    </location>
</feature>
<dbReference type="SUPFAM" id="SSF48403">
    <property type="entry name" value="Ankyrin repeat"/>
    <property type="match status" value="1"/>
</dbReference>
<feature type="repeat" description="ANK" evidence="5">
    <location>
        <begin position="437"/>
        <end position="469"/>
    </location>
</feature>
<dbReference type="GO" id="GO:0032259">
    <property type="term" value="P:methylation"/>
    <property type="evidence" value="ECO:0007669"/>
    <property type="project" value="UniProtKB-KW"/>
</dbReference>
<evidence type="ECO:0000259" key="7">
    <source>
        <dbReference type="PROSITE" id="PS50280"/>
    </source>
</evidence>
<dbReference type="PANTHER" id="PTHR46307">
    <property type="entry name" value="G9A, ISOFORM B"/>
    <property type="match status" value="1"/>
</dbReference>
<feature type="region of interest" description="Disordered" evidence="6">
    <location>
        <begin position="1"/>
        <end position="152"/>
    </location>
</feature>
<dbReference type="Gene3D" id="2.170.270.10">
    <property type="entry name" value="SET domain"/>
    <property type="match status" value="1"/>
</dbReference>
<dbReference type="Pfam" id="PF21533">
    <property type="entry name" value="EHMT1-2_CRR"/>
    <property type="match status" value="1"/>
</dbReference>
<feature type="region of interest" description="Disordered" evidence="6">
    <location>
        <begin position="339"/>
        <end position="358"/>
    </location>
</feature>
<dbReference type="GO" id="GO:0008270">
    <property type="term" value="F:zinc ion binding"/>
    <property type="evidence" value="ECO:0007669"/>
    <property type="project" value="InterPro"/>
</dbReference>
<dbReference type="PROSITE" id="PS50297">
    <property type="entry name" value="ANK_REP_REGION"/>
    <property type="match status" value="3"/>
</dbReference>
<feature type="compositionally biased region" description="Basic and acidic residues" evidence="6">
    <location>
        <begin position="38"/>
        <end position="47"/>
    </location>
</feature>
<dbReference type="SUPFAM" id="SSF82199">
    <property type="entry name" value="SET domain"/>
    <property type="match status" value="1"/>
</dbReference>
<keyword evidence="3" id="KW-0489">Methyltransferase</keyword>
<evidence type="ECO:0000313" key="10">
    <source>
        <dbReference type="WBParaSite" id="PSAMB.scaffold1161size35105.g11459.t1"/>
    </source>
</evidence>
<feature type="compositionally biased region" description="Low complexity" evidence="6">
    <location>
        <begin position="99"/>
        <end position="116"/>
    </location>
</feature>
<protein>
    <submittedName>
        <fullName evidence="10">Histone-lysine N-methyltransferase EHMT2</fullName>
    </submittedName>
</protein>
<keyword evidence="2" id="KW-0158">Chromosome</keyword>
<dbReference type="GO" id="GO:0046974">
    <property type="term" value="F:histone H3K9 methyltransferase activity"/>
    <property type="evidence" value="ECO:0007669"/>
    <property type="project" value="TreeGrafter"/>
</dbReference>
<evidence type="ECO:0000259" key="8">
    <source>
        <dbReference type="PROSITE" id="PS50867"/>
    </source>
</evidence>
<dbReference type="Pfam" id="PF05033">
    <property type="entry name" value="Pre-SET"/>
    <property type="match status" value="1"/>
</dbReference>
<evidence type="ECO:0000256" key="2">
    <source>
        <dbReference type="ARBA" id="ARBA00022454"/>
    </source>
</evidence>
<evidence type="ECO:0000256" key="1">
    <source>
        <dbReference type="ARBA" id="ARBA00004286"/>
    </source>
</evidence>
<dbReference type="GO" id="GO:0000785">
    <property type="term" value="C:chromatin"/>
    <property type="evidence" value="ECO:0007669"/>
    <property type="project" value="TreeGrafter"/>
</dbReference>
<organism evidence="9 10">
    <name type="scientific">Plectus sambesii</name>
    <dbReference type="NCBI Taxonomy" id="2011161"/>
    <lineage>
        <taxon>Eukaryota</taxon>
        <taxon>Metazoa</taxon>
        <taxon>Ecdysozoa</taxon>
        <taxon>Nematoda</taxon>
        <taxon>Chromadorea</taxon>
        <taxon>Plectida</taxon>
        <taxon>Plectina</taxon>
        <taxon>Plectoidea</taxon>
        <taxon>Plectidae</taxon>
        <taxon>Plectus</taxon>
    </lineage>
</organism>
<keyword evidence="9" id="KW-1185">Reference proteome</keyword>
<dbReference type="GO" id="GO:0005634">
    <property type="term" value="C:nucleus"/>
    <property type="evidence" value="ECO:0007669"/>
    <property type="project" value="InterPro"/>
</dbReference>
<dbReference type="Pfam" id="PF00856">
    <property type="entry name" value="SET"/>
    <property type="match status" value="1"/>
</dbReference>
<dbReference type="CDD" id="cd20905">
    <property type="entry name" value="EHMT_ZBD"/>
    <property type="match status" value="1"/>
</dbReference>
<name>A0A914UPN5_9BILA</name>
<feature type="domain" description="SET" evidence="7">
    <location>
        <begin position="803"/>
        <end position="919"/>
    </location>
</feature>
<feature type="domain" description="Pre-SET" evidence="8">
    <location>
        <begin position="737"/>
        <end position="800"/>
    </location>
</feature>
<dbReference type="SMART" id="SM00248">
    <property type="entry name" value="ANK"/>
    <property type="match status" value="7"/>
</dbReference>
<sequence length="967" mass="105683">MKRGSAAVDVTPSDGPADGTEDLSGSAGDELSLADESGDSHEIEAKRAKTKSVARKTFVFVPQNDPGRQIVDEKDGEETNGEDTAVGTTDSASHSHDQSLPSTSTDASSASSSATLLPPPPLQKAPTMGADANSSRAPTATSDAFPSGASPAVPASLLTNGCRQNSFTTANHARTSEDSKLQMDQVPTQETTKAEEEGESLYPIPLCRCTVGTELRNEENPPTTCEAVSSVDGHNRACSNSLEGSASSSTAVPLFRAHVRCPFQALCLAHLRLLRTHHCCPTCGVFCLRGDFNKCSGGHPDHWFHRGCEGVGGACPHCLFPNFSVDKVDVYHAKKNDDHHQRSLQHKAHRNGPSTHSVTDAGVLEKSLTISGSNHRLTISRRLTVEDRELLTSIFSRIDAGAVVSEHASLEQAILADDVQSVCCLISANCDVNANINGNAPLHLAAERNALLIVYLLIEAGADPNALNKRHFTPLILAVEKGFDGIVNALLLLGANPNCLVTYRETTGCTALHIAASLETPEVVWALVKCPQTNINAQTVDGEWTPLIYAVENNHPKNVELLLDRGARPLIADLEGNVALHWAAFTGSLEVAEALLQKMNGRDLDVVNLHRDTPLHVACRQGKWNVAGLLLERGANGQLENESDPPETPESLAVALRAPKLILDKLSWSKKRVGNRINLIHAKLADDISRGHERIPIRVINEVDREWSPPDDFNYVSNIYESGESSHNIERRLDLMNACSCADDCSSSCLCCETDHRGGAYQNGRLTDDFEWGSACEVIVECSPACKCDANCQNRVVQKGMQIRVELFMSVNRGWAVRCLQRIPKGTYICEYAGEILTSDMADARDDDTYLFEIESDGHNHCIDAGKFGNISRFINHHCEPNLSPVKVLWDHADRRYPHICFFAKRDIPKGEELTFDYGDKFWEIKGRQFTCKCQASSCRYNDERIEEFLESREQLENELPSSEASE</sequence>
<dbReference type="SMART" id="SM00468">
    <property type="entry name" value="PreSET"/>
    <property type="match status" value="1"/>
</dbReference>
<dbReference type="WBParaSite" id="PSAMB.scaffold1161size35105.g11459.t1">
    <property type="protein sequence ID" value="PSAMB.scaffold1161size35105.g11459.t1"/>
    <property type="gene ID" value="PSAMB.scaffold1161size35105.g11459"/>
</dbReference>
<keyword evidence="4" id="KW-0949">S-adenosyl-L-methionine</keyword>
<proteinExistence type="predicted"/>
<dbReference type="GO" id="GO:0000122">
    <property type="term" value="P:negative regulation of transcription by RNA polymerase II"/>
    <property type="evidence" value="ECO:0007669"/>
    <property type="project" value="TreeGrafter"/>
</dbReference>
<feature type="repeat" description="ANK" evidence="5">
    <location>
        <begin position="542"/>
        <end position="574"/>
    </location>
</feature>
<accession>A0A914UPN5</accession>
<comment type="subcellular location">
    <subcellularLocation>
        <location evidence="1">Chromosome</location>
    </subcellularLocation>
</comment>
<dbReference type="InterPro" id="IPR001214">
    <property type="entry name" value="SET_dom"/>
</dbReference>
<dbReference type="PROSITE" id="PS50088">
    <property type="entry name" value="ANK_REPEAT"/>
    <property type="match status" value="4"/>
</dbReference>
<dbReference type="PANTHER" id="PTHR46307:SF4">
    <property type="entry name" value="G9A, ISOFORM B"/>
    <property type="match status" value="1"/>
</dbReference>
<feature type="repeat" description="ANK" evidence="5">
    <location>
        <begin position="575"/>
        <end position="598"/>
    </location>
</feature>